<dbReference type="EMBL" id="BSEC01000001">
    <property type="protein sequence ID" value="GLI92072.1"/>
    <property type="molecule type" value="Genomic_DNA"/>
</dbReference>
<keyword evidence="2" id="KW-1185">Reference proteome</keyword>
<comment type="caution">
    <text evidence="1">The sequence shown here is derived from an EMBL/GenBank/DDBJ whole genome shotgun (WGS) entry which is preliminary data.</text>
</comment>
<dbReference type="RefSeq" id="WP_281801082.1">
    <property type="nucleotide sequence ID" value="NZ_BSEC01000001.1"/>
</dbReference>
<reference evidence="1" key="1">
    <citation type="journal article" date="2023" name="Int. J. Syst. Evol. Microbiol.">
        <title>Methylocystis iwaonis sp. nov., a type II methane-oxidizing bacterium from surface soil of a rice paddy field in Japan, and emended description of the genus Methylocystis (ex Whittenbury et al. 1970) Bowman et al. 1993.</title>
        <authorList>
            <person name="Kaise H."/>
            <person name="Sawadogo J.B."/>
            <person name="Alam M.S."/>
            <person name="Ueno C."/>
            <person name="Dianou D."/>
            <person name="Shinjo R."/>
            <person name="Asakawa S."/>
        </authorList>
    </citation>
    <scope>NUCLEOTIDE SEQUENCE</scope>
    <source>
        <strain evidence="1">LMG27198</strain>
    </source>
</reference>
<dbReference type="Proteomes" id="UP001144323">
    <property type="component" value="Unassembled WGS sequence"/>
</dbReference>
<accession>A0A9W6GS37</accession>
<gene>
    <name evidence="1" type="ORF">LMG27198_10640</name>
</gene>
<organism evidence="1 2">
    <name type="scientific">Methylocystis echinoides</name>
    <dbReference type="NCBI Taxonomy" id="29468"/>
    <lineage>
        <taxon>Bacteria</taxon>
        <taxon>Pseudomonadati</taxon>
        <taxon>Pseudomonadota</taxon>
        <taxon>Alphaproteobacteria</taxon>
        <taxon>Hyphomicrobiales</taxon>
        <taxon>Methylocystaceae</taxon>
        <taxon>Methylocystis</taxon>
    </lineage>
</organism>
<evidence type="ECO:0000313" key="2">
    <source>
        <dbReference type="Proteomes" id="UP001144323"/>
    </source>
</evidence>
<sequence length="101" mass="11579">MVKDQTALKQLCSWIMTDIEVDAAPGQDILNFAVARLTEARKQEANILIAEILNGNPSDWELERQWFRNGARIGAVNPAFYRRLFQELKDRLAGKPATFRF</sequence>
<evidence type="ECO:0000313" key="1">
    <source>
        <dbReference type="EMBL" id="GLI92072.1"/>
    </source>
</evidence>
<dbReference type="AlphaFoldDB" id="A0A9W6GS37"/>
<proteinExistence type="predicted"/>
<name>A0A9W6GS37_9HYPH</name>
<protein>
    <submittedName>
        <fullName evidence="1">Uncharacterized protein</fullName>
    </submittedName>
</protein>